<evidence type="ECO:0000256" key="2">
    <source>
        <dbReference type="ARBA" id="ARBA00022490"/>
    </source>
</evidence>
<dbReference type="InterPro" id="IPR001752">
    <property type="entry name" value="Kinesin_motor_dom"/>
</dbReference>
<feature type="coiled-coil region" evidence="10">
    <location>
        <begin position="1075"/>
        <end position="1116"/>
    </location>
</feature>
<feature type="domain" description="PX" evidence="13">
    <location>
        <begin position="1248"/>
        <end position="1363"/>
    </location>
</feature>
<accession>A0ABD3WKJ0</accession>
<name>A0ABD3WKJ0_SINWO</name>
<evidence type="ECO:0000313" key="14">
    <source>
        <dbReference type="EMBL" id="KAL3874464.1"/>
    </source>
</evidence>
<dbReference type="Gene3D" id="3.30.1520.10">
    <property type="entry name" value="Phox-like domain"/>
    <property type="match status" value="1"/>
</dbReference>
<dbReference type="SUPFAM" id="SSF64268">
    <property type="entry name" value="PX domain"/>
    <property type="match status" value="1"/>
</dbReference>
<dbReference type="SMART" id="SM00129">
    <property type="entry name" value="KISc"/>
    <property type="match status" value="1"/>
</dbReference>
<dbReference type="Pfam" id="PF00498">
    <property type="entry name" value="FHA"/>
    <property type="match status" value="1"/>
</dbReference>
<dbReference type="PROSITE" id="PS50006">
    <property type="entry name" value="FHA_DOMAIN"/>
    <property type="match status" value="1"/>
</dbReference>
<dbReference type="PROSITE" id="PS50067">
    <property type="entry name" value="KINESIN_MOTOR_2"/>
    <property type="match status" value="1"/>
</dbReference>
<keyword evidence="2" id="KW-0963">Cytoplasm</keyword>
<evidence type="ECO:0000259" key="11">
    <source>
        <dbReference type="PROSITE" id="PS50006"/>
    </source>
</evidence>
<dbReference type="GO" id="GO:0005524">
    <property type="term" value="F:ATP binding"/>
    <property type="evidence" value="ECO:0007669"/>
    <property type="project" value="UniProtKB-UniRule"/>
</dbReference>
<evidence type="ECO:0000259" key="13">
    <source>
        <dbReference type="PROSITE" id="PS50195"/>
    </source>
</evidence>
<evidence type="ECO:0000256" key="6">
    <source>
        <dbReference type="ARBA" id="ARBA00023054"/>
    </source>
</evidence>
<evidence type="ECO:0000256" key="8">
    <source>
        <dbReference type="ARBA" id="ARBA00023212"/>
    </source>
</evidence>
<dbReference type="InterPro" id="IPR036871">
    <property type="entry name" value="PX_dom_sf"/>
</dbReference>
<evidence type="ECO:0008006" key="16">
    <source>
        <dbReference type="Google" id="ProtNLM"/>
    </source>
</evidence>
<comment type="subcellular location">
    <subcellularLocation>
        <location evidence="1">Cytoplasm</location>
        <location evidence="1">Cytoskeleton</location>
    </subcellularLocation>
</comment>
<dbReference type="InterPro" id="IPR019821">
    <property type="entry name" value="Kinesin_motor_CS"/>
</dbReference>
<dbReference type="FunFam" id="3.40.850.10:FF:000021">
    <property type="entry name" value="kinesin-like protein KIF16B isoform X1"/>
    <property type="match status" value="1"/>
</dbReference>
<dbReference type="PANTHER" id="PTHR47117">
    <property type="entry name" value="STAR-RELATED LIPID TRANSFER PROTEIN 9"/>
    <property type="match status" value="1"/>
</dbReference>
<keyword evidence="15" id="KW-1185">Reference proteome</keyword>
<dbReference type="SMART" id="SM00240">
    <property type="entry name" value="FHA"/>
    <property type="match status" value="1"/>
</dbReference>
<evidence type="ECO:0000256" key="7">
    <source>
        <dbReference type="ARBA" id="ARBA00023175"/>
    </source>
</evidence>
<feature type="domain" description="FHA" evidence="11">
    <location>
        <begin position="473"/>
        <end position="524"/>
    </location>
</feature>
<keyword evidence="7 9" id="KW-0505">Motor protein</keyword>
<feature type="binding site" evidence="9">
    <location>
        <begin position="106"/>
        <end position="113"/>
    </location>
    <ligand>
        <name>ATP</name>
        <dbReference type="ChEBI" id="CHEBI:30616"/>
    </ligand>
</feature>
<dbReference type="InterPro" id="IPR001683">
    <property type="entry name" value="PX_dom"/>
</dbReference>
<keyword evidence="5 9" id="KW-0067">ATP-binding</keyword>
<evidence type="ECO:0000256" key="10">
    <source>
        <dbReference type="SAM" id="Coils"/>
    </source>
</evidence>
<protein>
    <recommendedName>
        <fullName evidence="16">Kinesin-like protein KIF16B</fullName>
    </recommendedName>
</protein>
<evidence type="ECO:0000313" key="15">
    <source>
        <dbReference type="Proteomes" id="UP001634394"/>
    </source>
</evidence>
<dbReference type="InterPro" id="IPR036961">
    <property type="entry name" value="Kinesin_motor_dom_sf"/>
</dbReference>
<dbReference type="PRINTS" id="PR00380">
    <property type="entry name" value="KINESINHEAVY"/>
</dbReference>
<dbReference type="SUPFAM" id="SSF52540">
    <property type="entry name" value="P-loop containing nucleoside triphosphate hydrolases"/>
    <property type="match status" value="1"/>
</dbReference>
<comment type="caution">
    <text evidence="14">The sequence shown here is derived from an EMBL/GenBank/DDBJ whole genome shotgun (WGS) entry which is preliminary data.</text>
</comment>
<comment type="similarity">
    <text evidence="9">Belongs to the TRAFAC class myosin-kinesin ATPase superfamily. Kinesin family.</text>
</comment>
<dbReference type="SMART" id="SM00312">
    <property type="entry name" value="PX"/>
    <property type="match status" value="1"/>
</dbReference>
<dbReference type="GO" id="GO:0005737">
    <property type="term" value="C:cytoplasm"/>
    <property type="evidence" value="ECO:0007669"/>
    <property type="project" value="UniProtKB-ARBA"/>
</dbReference>
<keyword evidence="3" id="KW-0597">Phosphoprotein</keyword>
<proteinExistence type="inferred from homology"/>
<dbReference type="EMBL" id="JBJQND010000006">
    <property type="protein sequence ID" value="KAL3874464.1"/>
    <property type="molecule type" value="Genomic_DNA"/>
</dbReference>
<dbReference type="InterPro" id="IPR000253">
    <property type="entry name" value="FHA_dom"/>
</dbReference>
<keyword evidence="4 9" id="KW-0547">Nucleotide-binding</keyword>
<feature type="coiled-coil region" evidence="10">
    <location>
        <begin position="877"/>
        <end position="911"/>
    </location>
</feature>
<keyword evidence="6 10" id="KW-0175">Coiled coil</keyword>
<feature type="coiled-coil region" evidence="10">
    <location>
        <begin position="598"/>
        <end position="664"/>
    </location>
</feature>
<evidence type="ECO:0000256" key="3">
    <source>
        <dbReference type="ARBA" id="ARBA00022553"/>
    </source>
</evidence>
<dbReference type="CDD" id="cd22708">
    <property type="entry name" value="FHA_KIF16"/>
    <property type="match status" value="1"/>
</dbReference>
<evidence type="ECO:0000256" key="4">
    <source>
        <dbReference type="ARBA" id="ARBA00022741"/>
    </source>
</evidence>
<evidence type="ECO:0000256" key="1">
    <source>
        <dbReference type="ARBA" id="ARBA00004245"/>
    </source>
</evidence>
<dbReference type="GO" id="GO:0005856">
    <property type="term" value="C:cytoskeleton"/>
    <property type="evidence" value="ECO:0007669"/>
    <property type="project" value="UniProtKB-SubCell"/>
</dbReference>
<evidence type="ECO:0000256" key="9">
    <source>
        <dbReference type="PROSITE-ProRule" id="PRU00283"/>
    </source>
</evidence>
<evidence type="ECO:0000256" key="5">
    <source>
        <dbReference type="ARBA" id="ARBA00022840"/>
    </source>
</evidence>
<feature type="domain" description="Kinesin motor" evidence="12">
    <location>
        <begin position="3"/>
        <end position="357"/>
    </location>
</feature>
<dbReference type="FunFam" id="2.60.200.20:FF:000005">
    <property type="entry name" value="Kinesin family member 16B"/>
    <property type="match status" value="1"/>
</dbReference>
<dbReference type="PROSITE" id="PS50195">
    <property type="entry name" value="PX"/>
    <property type="match status" value="1"/>
</dbReference>
<dbReference type="InterPro" id="IPR027417">
    <property type="entry name" value="P-loop_NTPase"/>
</dbReference>
<dbReference type="Pfam" id="PF00225">
    <property type="entry name" value="Kinesin"/>
    <property type="match status" value="1"/>
</dbReference>
<feature type="coiled-coil region" evidence="10">
    <location>
        <begin position="689"/>
        <end position="849"/>
    </location>
</feature>
<dbReference type="PROSITE" id="PS00411">
    <property type="entry name" value="KINESIN_MOTOR_1"/>
    <property type="match status" value="1"/>
</dbReference>
<sequence>MTSVKVAVRVRPLNTREINLDSKFNIQMEGQKTIITNTKVPEGVAVGDVGREAIRVKAFTFDFSFWSVDKTDIARYHSQEYVYQCLGVDVVESGYEGYNACVFAYGQTGSGKTYTMMGNPGDEGLIPRICKELFARMCDEETSYRTEVSYLEIYNEKVRDLLKTPVGNKPMHSLRVREHPKDGPYVQGLSQFIVNTYEEIEELIMKGNSHRTTASTNMNDVSSRSHAIFTILFTQATIRDGIPSEKSSKIHLVDLAGSERATATGATGVRLREGGSINKSLVSLGNVISQLAEMSEKGVKPGKTQFIPYRDSVLTWLLKDSLGGNSRTIMVTTISPADVNYAESLSALRYANRAKNIINRPTINEDPNVKLIQELREEISRLKSMLGGDNDNISSPKVKEKLHESEARMKVLTDEWTEKWKDVASILKEQNTLALRKEGHGIVLDSTIPHLIGIDDDILSTGIMLCHLKEGKTRIGRTNADERPDIVIDREEIEREHCVIENNNGEVTLHPISNAQCRINGSIVTEPTKLTQGDVIMLGQASMFRFNNPAEAAKMKKGLKRNSLGLSRTSLLSHSMTDLYKSSENISWTGGMEMDESHREEHEKWEEIQQQMMEMERKHHEADDKRINIQVAMEIELEKKQRQLEIAEQQLGKINEEYQKTLKSKGSLRNLPKLMFCIMHVSYLQGQEIEEMLQKLDNKETQLIQIAKSTKESMLKEIQNLRNDLENIKKQKAQELVSLEEKQRETEVELENLASEMDEKKVSFITDIQTKEELIIIEEEQLDKLQKEFEILFHSELDMNENFKETFQEIESQEKQLIEKLDVLDSEMKERWKQRIETISERNKAIDEAWHDLSDQEKEYDNQLKNTNLSDERRAEIEAIKEELSAASNLLKDEEEKLAYEERQVLDAVEKDMDLWEQKKGEELGQIKLLKSNLIKDCINIGLNKLQIDIETKKNSVKNLTCSKHDKEKELANLAQVLETNREQITKQRDHICEQKEKVCLTYDNAEEEMNTKILDLSGEINSTESTLQEELREIQSERKRLLLLKTSEEDVVLTMCEKDGNIAAQLESVKPGLTLQEQKELEDKIKEYENLQCEVEDAQLELDEKIRLFDEERDRELDRIEFEKMKLQEMVRQDRINALVEQEVKRRLFEEKLQREQIRQLEREKEKIEREEEIRKLKDAHVREIKQLKAKYEKRSGSFNKTLAPSKSNPYVTVLPSDDVESDIAAPRRRSTGSFTVSTSTEDMPAPSINISIPSYRLQSYGSDTHYEYEVKIVIGEDVWTIYRRYSRFRQFHHELRKRYPEVNSLVFPSKKLFSKNEKVSSERQKQLEFYLRSLIEICSKIPTCNLHPSNSKFLTKKDLRDFDPFFRQGLFETTKHATS</sequence>
<feature type="coiled-coil region" evidence="10">
    <location>
        <begin position="1152"/>
        <end position="1192"/>
    </location>
</feature>
<keyword evidence="8" id="KW-0206">Cytoskeleton</keyword>
<dbReference type="InterPro" id="IPR008984">
    <property type="entry name" value="SMAD_FHA_dom_sf"/>
</dbReference>
<dbReference type="Gene3D" id="2.60.200.20">
    <property type="match status" value="1"/>
</dbReference>
<dbReference type="Gene3D" id="3.40.850.10">
    <property type="entry name" value="Kinesin motor domain"/>
    <property type="match status" value="1"/>
</dbReference>
<dbReference type="Pfam" id="PF00787">
    <property type="entry name" value="PX"/>
    <property type="match status" value="1"/>
</dbReference>
<dbReference type="PANTHER" id="PTHR47117:SF6">
    <property type="entry name" value="KINESIN-LIKE PROTEIN KIF16B"/>
    <property type="match status" value="1"/>
</dbReference>
<dbReference type="SUPFAM" id="SSF49879">
    <property type="entry name" value="SMAD/FHA domain"/>
    <property type="match status" value="1"/>
</dbReference>
<reference evidence="14 15" key="1">
    <citation type="submission" date="2024-11" db="EMBL/GenBank/DDBJ databases">
        <title>Chromosome-level genome assembly of the freshwater bivalve Anodonta woodiana.</title>
        <authorList>
            <person name="Chen X."/>
        </authorList>
    </citation>
    <scope>NUCLEOTIDE SEQUENCE [LARGE SCALE GENOMIC DNA]</scope>
    <source>
        <strain evidence="14">MN2024</strain>
        <tissue evidence="14">Gills</tissue>
    </source>
</reference>
<dbReference type="GO" id="GO:0003774">
    <property type="term" value="F:cytoskeletal motor activity"/>
    <property type="evidence" value="ECO:0007669"/>
    <property type="project" value="UniProtKB-UniRule"/>
</dbReference>
<evidence type="ECO:0000259" key="12">
    <source>
        <dbReference type="PROSITE" id="PS50067"/>
    </source>
</evidence>
<dbReference type="Proteomes" id="UP001634394">
    <property type="component" value="Unassembled WGS sequence"/>
</dbReference>
<gene>
    <name evidence="14" type="ORF">ACJMK2_037473</name>
</gene>
<organism evidence="14 15">
    <name type="scientific">Sinanodonta woodiana</name>
    <name type="common">Chinese pond mussel</name>
    <name type="synonym">Anodonta woodiana</name>
    <dbReference type="NCBI Taxonomy" id="1069815"/>
    <lineage>
        <taxon>Eukaryota</taxon>
        <taxon>Metazoa</taxon>
        <taxon>Spiralia</taxon>
        <taxon>Lophotrochozoa</taxon>
        <taxon>Mollusca</taxon>
        <taxon>Bivalvia</taxon>
        <taxon>Autobranchia</taxon>
        <taxon>Heteroconchia</taxon>
        <taxon>Palaeoheterodonta</taxon>
        <taxon>Unionida</taxon>
        <taxon>Unionoidea</taxon>
        <taxon>Unionidae</taxon>
        <taxon>Unioninae</taxon>
        <taxon>Sinanodonta</taxon>
    </lineage>
</organism>